<dbReference type="SUPFAM" id="SSF53383">
    <property type="entry name" value="PLP-dependent transferases"/>
    <property type="match status" value="1"/>
</dbReference>
<dbReference type="GO" id="GO:0009102">
    <property type="term" value="P:biotin biosynthetic process"/>
    <property type="evidence" value="ECO:0007669"/>
    <property type="project" value="TreeGrafter"/>
</dbReference>
<evidence type="ECO:0000256" key="4">
    <source>
        <dbReference type="ARBA" id="ARBA00022898"/>
    </source>
</evidence>
<dbReference type="InterPro" id="IPR015422">
    <property type="entry name" value="PyrdxlP-dep_Trfase_small"/>
</dbReference>
<comment type="similarity">
    <text evidence="2">Belongs to the class-II pyridoxal-phosphate-dependent aminotransferase family. BioF subfamily.</text>
</comment>
<dbReference type="Gene3D" id="3.90.1150.10">
    <property type="entry name" value="Aspartate Aminotransferase, domain 1"/>
    <property type="match status" value="1"/>
</dbReference>
<evidence type="ECO:0000259" key="5">
    <source>
        <dbReference type="Pfam" id="PF00155"/>
    </source>
</evidence>
<dbReference type="InterPro" id="IPR050087">
    <property type="entry name" value="AON_synthase_class-II"/>
</dbReference>
<dbReference type="InterPro" id="IPR015421">
    <property type="entry name" value="PyrdxlP-dep_Trfase_major"/>
</dbReference>
<dbReference type="Pfam" id="PF00155">
    <property type="entry name" value="Aminotran_1_2"/>
    <property type="match status" value="1"/>
</dbReference>
<dbReference type="GO" id="GO:0030170">
    <property type="term" value="F:pyridoxal phosphate binding"/>
    <property type="evidence" value="ECO:0007669"/>
    <property type="project" value="InterPro"/>
</dbReference>
<proteinExistence type="inferred from homology"/>
<dbReference type="OrthoDB" id="2382073at2759"/>
<dbReference type="PANTHER" id="PTHR13693">
    <property type="entry name" value="CLASS II AMINOTRANSFERASE/8-AMINO-7-OXONONANOATE SYNTHASE"/>
    <property type="match status" value="1"/>
</dbReference>
<evidence type="ECO:0000313" key="7">
    <source>
        <dbReference type="Proteomes" id="UP001153618"/>
    </source>
</evidence>
<dbReference type="Proteomes" id="UP001153618">
    <property type="component" value="Unassembled WGS sequence"/>
</dbReference>
<dbReference type="EMBL" id="CAJVOS010000026">
    <property type="protein sequence ID" value="CAG8114016.1"/>
    <property type="molecule type" value="Genomic_DNA"/>
</dbReference>
<dbReference type="PANTHER" id="PTHR13693:SF77">
    <property type="entry name" value="8-AMINO-7-OXONONANOATE SYNTHASE"/>
    <property type="match status" value="1"/>
</dbReference>
<evidence type="ECO:0000256" key="2">
    <source>
        <dbReference type="ARBA" id="ARBA00010008"/>
    </source>
</evidence>
<evidence type="ECO:0000256" key="1">
    <source>
        <dbReference type="ARBA" id="ARBA00001933"/>
    </source>
</evidence>
<gene>
    <name evidence="6" type="ORF">POLS_LOCUS5038</name>
</gene>
<organism evidence="6 7">
    <name type="scientific">Penicillium olsonii</name>
    <dbReference type="NCBI Taxonomy" id="99116"/>
    <lineage>
        <taxon>Eukaryota</taxon>
        <taxon>Fungi</taxon>
        <taxon>Dikarya</taxon>
        <taxon>Ascomycota</taxon>
        <taxon>Pezizomycotina</taxon>
        <taxon>Eurotiomycetes</taxon>
        <taxon>Eurotiomycetidae</taxon>
        <taxon>Eurotiales</taxon>
        <taxon>Aspergillaceae</taxon>
        <taxon>Penicillium</taxon>
    </lineage>
</organism>
<comment type="cofactor">
    <cofactor evidence="1">
        <name>pyridoxal 5'-phosphate</name>
        <dbReference type="ChEBI" id="CHEBI:597326"/>
    </cofactor>
</comment>
<dbReference type="Gene3D" id="3.40.640.10">
    <property type="entry name" value="Type I PLP-dependent aspartate aminotransferase-like (Major domain)"/>
    <property type="match status" value="1"/>
</dbReference>
<name>A0A9W4HTD2_PENOL</name>
<feature type="domain" description="Aminotransferase class I/classII large" evidence="5">
    <location>
        <begin position="36"/>
        <end position="410"/>
    </location>
</feature>
<reference evidence="6" key="1">
    <citation type="submission" date="2021-07" db="EMBL/GenBank/DDBJ databases">
        <authorList>
            <person name="Branca A.L. A."/>
        </authorList>
    </citation>
    <scope>NUCLEOTIDE SEQUENCE</scope>
</reference>
<accession>A0A9W4HTD2</accession>
<evidence type="ECO:0000256" key="3">
    <source>
        <dbReference type="ARBA" id="ARBA00022679"/>
    </source>
</evidence>
<keyword evidence="4" id="KW-0663">Pyridoxal phosphate</keyword>
<sequence>MNPDTLFDQQLRNSLETRRRQGSLLIPPSPPAPGTVDFGTNDTLSLSSSRVLSHEFLREIEKNSGFAIGSAGGRVGGGPSAYLTETENYIASVHGAESATYFNSGYEANVAFWSSIPKKGDVIIHDEKVHASTNDGMRKGRASALIRFTHNDCDSFSESIKSACRKFPDIAAGKAVILFAVDSFYSISGDIVPIHRFVITASELLPHKNYAFVIDEAHSNGLVGPNGSGFASFWGLEAEMAIRIHTFGKALGVTGAVVLGSQDVKLALLNSARNLLFTTGPIFPVLAAIRASYNLITGQEGEKRRESLQKNVLHFYRSLEGHPQLERVSRLGILRVPLLAGWEERPFQTPIVVVYTQDGKSSSLANELERQKYRVQQGGYPFVPRGLEGIRIMIHADNTEQEIEGLLQAIMAWSCAHAEATTKAELRNKL</sequence>
<dbReference type="GO" id="GO:0016740">
    <property type="term" value="F:transferase activity"/>
    <property type="evidence" value="ECO:0007669"/>
    <property type="project" value="UniProtKB-KW"/>
</dbReference>
<protein>
    <recommendedName>
        <fullName evidence="5">Aminotransferase class I/classII large domain-containing protein</fullName>
    </recommendedName>
</protein>
<keyword evidence="3" id="KW-0808">Transferase</keyword>
<comment type="caution">
    <text evidence="6">The sequence shown here is derived from an EMBL/GenBank/DDBJ whole genome shotgun (WGS) entry which is preliminary data.</text>
</comment>
<evidence type="ECO:0000313" key="6">
    <source>
        <dbReference type="EMBL" id="CAG8114016.1"/>
    </source>
</evidence>
<keyword evidence="7" id="KW-1185">Reference proteome</keyword>
<dbReference type="AlphaFoldDB" id="A0A9W4HTD2"/>
<dbReference type="InterPro" id="IPR015424">
    <property type="entry name" value="PyrdxlP-dep_Trfase"/>
</dbReference>
<dbReference type="InterPro" id="IPR004839">
    <property type="entry name" value="Aminotransferase_I/II_large"/>
</dbReference>